<dbReference type="PANTHER" id="PTHR11941">
    <property type="entry name" value="ENOYL-COA HYDRATASE-RELATED"/>
    <property type="match status" value="1"/>
</dbReference>
<dbReference type="PANTHER" id="PTHR11941:SF130">
    <property type="entry name" value="ENOYL-COA HYDRATASE ECHA12-RELATED"/>
    <property type="match status" value="1"/>
</dbReference>
<dbReference type="AlphaFoldDB" id="A0A6H0SBM5"/>
<dbReference type="Pfam" id="PF00378">
    <property type="entry name" value="ECH_1"/>
    <property type="match status" value="1"/>
</dbReference>
<gene>
    <name evidence="9" type="ORF">EXE63_30490</name>
</gene>
<reference evidence="9 10" key="1">
    <citation type="submission" date="2019-04" db="EMBL/GenBank/DDBJ databases">
        <title>Draft, Whole-Genome Sequence of the Anthracene-degrading Mycobacterium frederiksbergense LB501T, Isolated from a Polycyclic Aromatic Hydrocarbon (PAH)-Contaminated Soil.</title>
        <authorList>
            <person name="Augelletti F."/>
        </authorList>
    </citation>
    <scope>NUCLEOTIDE SEQUENCE [LARGE SCALE GENOMIC DNA]</scope>
    <source>
        <strain evidence="9 10">LB 501T</strain>
    </source>
</reference>
<dbReference type="CDD" id="cd06558">
    <property type="entry name" value="crotonase-like"/>
    <property type="match status" value="1"/>
</dbReference>
<dbReference type="Gene3D" id="1.10.12.10">
    <property type="entry name" value="Lyase 2-enoyl-coa Hydratase, Chain A, domain 2"/>
    <property type="match status" value="1"/>
</dbReference>
<dbReference type="InterPro" id="IPR029045">
    <property type="entry name" value="ClpP/crotonase-like_dom_sf"/>
</dbReference>
<comment type="function">
    <text evidence="1">Could possibly oxidize fatty acids using specific components.</text>
</comment>
<evidence type="ECO:0000256" key="6">
    <source>
        <dbReference type="ARBA" id="ARBA00023709"/>
    </source>
</evidence>
<name>A0A6H0SBM5_9MYCO</name>
<dbReference type="SUPFAM" id="SSF52096">
    <property type="entry name" value="ClpP/crotonase"/>
    <property type="match status" value="1"/>
</dbReference>
<evidence type="ECO:0000256" key="2">
    <source>
        <dbReference type="ARBA" id="ARBA00005254"/>
    </source>
</evidence>
<comment type="catalytic activity">
    <reaction evidence="6">
        <text>a (3S)-3-hydroxyacyl-CoA = a (2E)-enoyl-CoA + H2O</text>
        <dbReference type="Rhea" id="RHEA:16105"/>
        <dbReference type="ChEBI" id="CHEBI:15377"/>
        <dbReference type="ChEBI" id="CHEBI:57318"/>
        <dbReference type="ChEBI" id="CHEBI:58856"/>
        <dbReference type="EC" id="4.2.1.17"/>
    </reaction>
</comment>
<evidence type="ECO:0000256" key="3">
    <source>
        <dbReference type="ARBA" id="ARBA00022832"/>
    </source>
</evidence>
<accession>A0A6H0SBM5</accession>
<dbReference type="InterPro" id="IPR001753">
    <property type="entry name" value="Enoyl-CoA_hydra/iso"/>
</dbReference>
<comment type="similarity">
    <text evidence="2 8">Belongs to the enoyl-CoA hydratase/isomerase family.</text>
</comment>
<dbReference type="EC" id="4.2.1.17" evidence="9"/>
<keyword evidence="4" id="KW-0443">Lipid metabolism</keyword>
<evidence type="ECO:0000256" key="8">
    <source>
        <dbReference type="RuleBase" id="RU003707"/>
    </source>
</evidence>
<keyword evidence="3" id="KW-0276">Fatty acid metabolism</keyword>
<comment type="catalytic activity">
    <reaction evidence="7">
        <text>a 4-saturated-(3S)-3-hydroxyacyl-CoA = a (3E)-enoyl-CoA + H2O</text>
        <dbReference type="Rhea" id="RHEA:20724"/>
        <dbReference type="ChEBI" id="CHEBI:15377"/>
        <dbReference type="ChEBI" id="CHEBI:58521"/>
        <dbReference type="ChEBI" id="CHEBI:137480"/>
        <dbReference type="EC" id="4.2.1.17"/>
    </reaction>
</comment>
<dbReference type="Gene3D" id="3.90.226.10">
    <property type="entry name" value="2-enoyl-CoA Hydratase, Chain A, domain 1"/>
    <property type="match status" value="1"/>
</dbReference>
<evidence type="ECO:0000256" key="7">
    <source>
        <dbReference type="ARBA" id="ARBA00023717"/>
    </source>
</evidence>
<dbReference type="Proteomes" id="UP000501849">
    <property type="component" value="Chromosome"/>
</dbReference>
<keyword evidence="5 9" id="KW-0456">Lyase</keyword>
<dbReference type="NCBIfam" id="NF004519">
    <property type="entry name" value="PRK05864.1"/>
    <property type="match status" value="1"/>
</dbReference>
<keyword evidence="10" id="KW-1185">Reference proteome</keyword>
<evidence type="ECO:0000313" key="9">
    <source>
        <dbReference type="EMBL" id="QIV84724.1"/>
    </source>
</evidence>
<dbReference type="GO" id="GO:0004300">
    <property type="term" value="F:enoyl-CoA hydratase activity"/>
    <property type="evidence" value="ECO:0007669"/>
    <property type="project" value="UniProtKB-EC"/>
</dbReference>
<dbReference type="InterPro" id="IPR014748">
    <property type="entry name" value="Enoyl-CoA_hydra_C"/>
</dbReference>
<dbReference type="GO" id="GO:0006635">
    <property type="term" value="P:fatty acid beta-oxidation"/>
    <property type="evidence" value="ECO:0007669"/>
    <property type="project" value="TreeGrafter"/>
</dbReference>
<protein>
    <submittedName>
        <fullName evidence="9">Enoyl-CoA hydratase</fullName>
        <ecNumber evidence="9">4.2.1.17</ecNumber>
    </submittedName>
</protein>
<dbReference type="PROSITE" id="PS00166">
    <property type="entry name" value="ENOYL_COA_HYDRATASE"/>
    <property type="match status" value="1"/>
</dbReference>
<evidence type="ECO:0000256" key="5">
    <source>
        <dbReference type="ARBA" id="ARBA00023239"/>
    </source>
</evidence>
<evidence type="ECO:0000256" key="4">
    <source>
        <dbReference type="ARBA" id="ARBA00023098"/>
    </source>
</evidence>
<sequence length="273" mass="28973">MAEHSEFVVVDRPEPGVALVTLNRPERMNSMAFDVMVPLRAVIGDLHHDNEVRVVVLTGAGRGFSSGADHKSAGSVPHVEGLTRPSFALRSMEVLDDVILGLRRLHQPVIAAVNGAAIGGGLCLALACDIRVAAAGAYFRAAGINNGLTASELGLSYLLPRAIGASRAFEIMLTGRDVDAAEAERIGLVSSVVGEDELVPRALEMARGIAAFSRPGIELTKRTLWSGLDAGSLEGHMQAEGLGQLYVRLLTANFEEAVAARKDKRSPVFTDDR</sequence>
<proteinExistence type="inferred from homology"/>
<dbReference type="KEGG" id="mfre:EXE63_30490"/>
<organism evidence="9 10">
    <name type="scientific">Mycolicibacterium frederiksbergense</name>
    <dbReference type="NCBI Taxonomy" id="117567"/>
    <lineage>
        <taxon>Bacteria</taxon>
        <taxon>Bacillati</taxon>
        <taxon>Actinomycetota</taxon>
        <taxon>Actinomycetes</taxon>
        <taxon>Mycobacteriales</taxon>
        <taxon>Mycobacteriaceae</taxon>
        <taxon>Mycolicibacterium</taxon>
    </lineage>
</organism>
<evidence type="ECO:0000256" key="1">
    <source>
        <dbReference type="ARBA" id="ARBA00002994"/>
    </source>
</evidence>
<dbReference type="EMBL" id="CP038799">
    <property type="protein sequence ID" value="QIV84724.1"/>
    <property type="molecule type" value="Genomic_DNA"/>
</dbReference>
<evidence type="ECO:0000313" key="10">
    <source>
        <dbReference type="Proteomes" id="UP000501849"/>
    </source>
</evidence>
<dbReference type="InterPro" id="IPR018376">
    <property type="entry name" value="Enoyl-CoA_hyd/isom_CS"/>
</dbReference>